<accession>W2JYZ1</accession>
<evidence type="ECO:0000313" key="1">
    <source>
        <dbReference type="EMBL" id="ETL24874.1"/>
    </source>
</evidence>
<proteinExistence type="predicted"/>
<dbReference type="EMBL" id="KI676647">
    <property type="protein sequence ID" value="ETL24874.1"/>
    <property type="molecule type" value="Genomic_DNA"/>
</dbReference>
<name>W2JYZ1_PHYNI</name>
<sequence>RRDVHQPLLRLIPFDPKISDLHETLAKLADQLILLNSCRMVLSAASTS</sequence>
<dbReference type="AlphaFoldDB" id="W2JYZ1"/>
<reference evidence="2" key="1">
    <citation type="submission" date="2013-11" db="EMBL/GenBank/DDBJ databases">
        <title>The Genome Sequence of Phytophthora parasitica CHvinca01.</title>
        <authorList>
            <consortium name="The Broad Institute Genomics Platform"/>
            <person name="Russ C."/>
            <person name="Tyler B."/>
            <person name="Panabieres F."/>
            <person name="Shan W."/>
            <person name="Tripathy S."/>
            <person name="Grunwald N."/>
            <person name="Machado M."/>
            <person name="Johnson C.S."/>
            <person name="Arredondo F."/>
            <person name="Hong C."/>
            <person name="Coffey M."/>
            <person name="Young S.K."/>
            <person name="Zeng Q."/>
            <person name="Gargeya S."/>
            <person name="Fitzgerald M."/>
            <person name="Abouelleil A."/>
            <person name="Alvarado L."/>
            <person name="Chapman S.B."/>
            <person name="Gainer-Dewar J."/>
            <person name="Goldberg J."/>
            <person name="Griggs A."/>
            <person name="Gujja S."/>
            <person name="Hansen M."/>
            <person name="Howarth C."/>
            <person name="Imamovic A."/>
            <person name="Ireland A."/>
            <person name="Larimer J."/>
            <person name="McCowan C."/>
            <person name="Murphy C."/>
            <person name="Pearson M."/>
            <person name="Poon T.W."/>
            <person name="Priest M."/>
            <person name="Roberts A."/>
            <person name="Saif S."/>
            <person name="Shea T."/>
            <person name="Sykes S."/>
            <person name="Wortman J."/>
            <person name="Nusbaum C."/>
            <person name="Birren B."/>
        </authorList>
    </citation>
    <scope>NUCLEOTIDE SEQUENCE [LARGE SCALE GENOMIC DNA]</scope>
    <source>
        <strain evidence="2">CHvinca01</strain>
    </source>
</reference>
<dbReference type="Proteomes" id="UP000053864">
    <property type="component" value="Unassembled WGS sequence"/>
</dbReference>
<gene>
    <name evidence="1" type="ORF">L916_21194</name>
    <name evidence="2" type="ORF">L917_21050</name>
</gene>
<feature type="non-terminal residue" evidence="2">
    <location>
        <position position="1"/>
    </location>
</feature>
<dbReference type="EMBL" id="KI683365">
    <property type="protein sequence ID" value="ETL78088.1"/>
    <property type="molecule type" value="Genomic_DNA"/>
</dbReference>
<protein>
    <submittedName>
        <fullName evidence="2">Uncharacterized protein</fullName>
    </submittedName>
</protein>
<dbReference type="Proteomes" id="UP000054423">
    <property type="component" value="Unassembled WGS sequence"/>
</dbReference>
<evidence type="ECO:0000313" key="2">
    <source>
        <dbReference type="EMBL" id="ETL78088.1"/>
    </source>
</evidence>
<organism evidence="2">
    <name type="scientific">Phytophthora nicotianae</name>
    <name type="common">Potato buckeye rot agent</name>
    <name type="synonym">Phytophthora parasitica</name>
    <dbReference type="NCBI Taxonomy" id="4792"/>
    <lineage>
        <taxon>Eukaryota</taxon>
        <taxon>Sar</taxon>
        <taxon>Stramenopiles</taxon>
        <taxon>Oomycota</taxon>
        <taxon>Peronosporomycetes</taxon>
        <taxon>Peronosporales</taxon>
        <taxon>Peronosporaceae</taxon>
        <taxon>Phytophthora</taxon>
    </lineage>
</organism>
<reference evidence="1" key="2">
    <citation type="submission" date="2013-11" db="EMBL/GenBank/DDBJ databases">
        <title>The Genome Sequence of Phytophthora parasitica CJ05E6.</title>
        <authorList>
            <consortium name="The Broad Institute Genomics Platform"/>
            <person name="Russ C."/>
            <person name="Tyler B."/>
            <person name="Panabieres F."/>
            <person name="Shan W."/>
            <person name="Tripathy S."/>
            <person name="Grunwald N."/>
            <person name="Machado M."/>
            <person name="Johnson C.S."/>
            <person name="Arredondo F."/>
            <person name="Hong C."/>
            <person name="Coffey M."/>
            <person name="Young S.K."/>
            <person name="Zeng Q."/>
            <person name="Gargeya S."/>
            <person name="Fitzgerald M."/>
            <person name="Abouelleil A."/>
            <person name="Alvarado L."/>
            <person name="Chapman S.B."/>
            <person name="Gainer-Dewar J."/>
            <person name="Goldberg J."/>
            <person name="Griggs A."/>
            <person name="Gujja S."/>
            <person name="Hansen M."/>
            <person name="Howarth C."/>
            <person name="Imamovic A."/>
            <person name="Ireland A."/>
            <person name="Larimer J."/>
            <person name="McCowan C."/>
            <person name="Murphy C."/>
            <person name="Pearson M."/>
            <person name="Poon T.W."/>
            <person name="Priest M."/>
            <person name="Roberts A."/>
            <person name="Saif S."/>
            <person name="Shea T."/>
            <person name="Sykes S."/>
            <person name="Wortman J."/>
            <person name="Nusbaum C."/>
            <person name="Birren B."/>
        </authorList>
    </citation>
    <scope>NUCLEOTIDE SEQUENCE [LARGE SCALE GENOMIC DNA]</scope>
    <source>
        <strain evidence="1">CJ05E6</strain>
    </source>
</reference>